<keyword evidence="1" id="KW-0479">Metal-binding</keyword>
<evidence type="ECO:0000256" key="2">
    <source>
        <dbReference type="ARBA" id="ARBA00022771"/>
    </source>
</evidence>
<sequence length="642" mass="76615">MILKILIKKFIIDYDFYLGQNDSINNIYIMTKDGTICTNYLFNSKKPFFYFTYQFDEYIYENFYYPEMKSFQKKVYKKIYSIMLNIDIEELMNLDKKIATENIIDVFRSLSHYLSTINLGKFNKQLKYIIDDEEQLNKFIKNREKKLLYIIRSWKIFPIYNNEYYITLDYHANRKVGRIMDGHKLLFKRKGGIIETNDLKQVIVDNFNHGYNLVIIPDNFSTIWNCKPNSTIITHSDFINMKKNKINIHNKQKWTRIVIHECWIHLLHDLKNLCDIVTNIHSVWIINTLPLIAYFENGKKQVKYADISSVINLWMCLSDTDKKMYTKEIIYSLRIEFPEYYAKIVHDIYFDDSKTIFLNSLEKKIADLFMKFFNSWKNNLINDFTNEYSFAEKKKYDELLINITNSIFTIIFSIEDVEKANKLLGTKIQESIKTLNKIKQQLFYLQSDRSFNKFNQLNNVITLNDKRIENYNRYEKNLLMEIEDDEVCPICCESGDIIFTKLICGHQICIECIINSLARENECPFCREYINVNNIIVKNNCIMESELKIYLKSLQNDTIILTNLTFFTSELSLNPEYSNINFLSGKKKDIEKIRCIKNIPKQLIYISVFAEENMLDYHLSWLIGYFKGINENLKITKLFIEI</sequence>
<accession>A0A6C0LRP2</accession>
<dbReference type="SMART" id="SM00184">
    <property type="entry name" value="RING"/>
    <property type="match status" value="1"/>
</dbReference>
<dbReference type="InterPro" id="IPR017907">
    <property type="entry name" value="Znf_RING_CS"/>
</dbReference>
<dbReference type="InterPro" id="IPR013083">
    <property type="entry name" value="Znf_RING/FYVE/PHD"/>
</dbReference>
<keyword evidence="2" id="KW-0863">Zinc-finger</keyword>
<dbReference type="Pfam" id="PF00097">
    <property type="entry name" value="zf-C3HC4"/>
    <property type="match status" value="1"/>
</dbReference>
<dbReference type="PROSITE" id="PS50089">
    <property type="entry name" value="ZF_RING_2"/>
    <property type="match status" value="1"/>
</dbReference>
<protein>
    <recommendedName>
        <fullName evidence="4">RING-type domain-containing protein</fullName>
    </recommendedName>
</protein>
<feature type="domain" description="RING-type" evidence="4">
    <location>
        <begin position="488"/>
        <end position="527"/>
    </location>
</feature>
<keyword evidence="3" id="KW-0862">Zinc</keyword>
<evidence type="ECO:0000259" key="4">
    <source>
        <dbReference type="PROSITE" id="PS50089"/>
    </source>
</evidence>
<dbReference type="PROSITE" id="PS00518">
    <property type="entry name" value="ZF_RING_1"/>
    <property type="match status" value="1"/>
</dbReference>
<dbReference type="GO" id="GO:0008270">
    <property type="term" value="F:zinc ion binding"/>
    <property type="evidence" value="ECO:0007669"/>
    <property type="project" value="UniProtKB-KW"/>
</dbReference>
<dbReference type="InterPro" id="IPR018957">
    <property type="entry name" value="Znf_C3HC4_RING-type"/>
</dbReference>
<dbReference type="SUPFAM" id="SSF57850">
    <property type="entry name" value="RING/U-box"/>
    <property type="match status" value="1"/>
</dbReference>
<dbReference type="InterPro" id="IPR052583">
    <property type="entry name" value="ATP-helicase/E3_Ub-Ligase"/>
</dbReference>
<organism evidence="5">
    <name type="scientific">viral metagenome</name>
    <dbReference type="NCBI Taxonomy" id="1070528"/>
    <lineage>
        <taxon>unclassified sequences</taxon>
        <taxon>metagenomes</taxon>
        <taxon>organismal metagenomes</taxon>
    </lineage>
</organism>
<name>A0A6C0LRP2_9ZZZZ</name>
<dbReference type="PANTHER" id="PTHR45865">
    <property type="entry name" value="E3 UBIQUITIN-PROTEIN LIGASE SHPRH FAMILY MEMBER"/>
    <property type="match status" value="1"/>
</dbReference>
<dbReference type="Gene3D" id="3.30.40.10">
    <property type="entry name" value="Zinc/RING finger domain, C3HC4 (zinc finger)"/>
    <property type="match status" value="1"/>
</dbReference>
<dbReference type="PANTHER" id="PTHR45865:SF1">
    <property type="entry name" value="E3 UBIQUITIN-PROTEIN LIGASE SHPRH"/>
    <property type="match status" value="1"/>
</dbReference>
<dbReference type="InterPro" id="IPR001841">
    <property type="entry name" value="Znf_RING"/>
</dbReference>
<evidence type="ECO:0000256" key="1">
    <source>
        <dbReference type="ARBA" id="ARBA00022723"/>
    </source>
</evidence>
<reference evidence="5" key="1">
    <citation type="journal article" date="2020" name="Nature">
        <title>Giant virus diversity and host interactions through global metagenomics.</title>
        <authorList>
            <person name="Schulz F."/>
            <person name="Roux S."/>
            <person name="Paez-Espino D."/>
            <person name="Jungbluth S."/>
            <person name="Walsh D.A."/>
            <person name="Denef V.J."/>
            <person name="McMahon K.D."/>
            <person name="Konstantinidis K.T."/>
            <person name="Eloe-Fadrosh E.A."/>
            <person name="Kyrpides N.C."/>
            <person name="Woyke T."/>
        </authorList>
    </citation>
    <scope>NUCLEOTIDE SEQUENCE</scope>
    <source>
        <strain evidence="5">GVMAG-S-1014582-52</strain>
    </source>
</reference>
<evidence type="ECO:0000256" key="3">
    <source>
        <dbReference type="ARBA" id="ARBA00022833"/>
    </source>
</evidence>
<dbReference type="AlphaFoldDB" id="A0A6C0LRP2"/>
<evidence type="ECO:0000313" key="5">
    <source>
        <dbReference type="EMBL" id="QHU33083.1"/>
    </source>
</evidence>
<proteinExistence type="predicted"/>
<dbReference type="EMBL" id="MN740556">
    <property type="protein sequence ID" value="QHU33083.1"/>
    <property type="molecule type" value="Genomic_DNA"/>
</dbReference>